<reference evidence="2" key="1">
    <citation type="journal article" date="2020" name="Stud. Mycol.">
        <title>101 Dothideomycetes genomes: a test case for predicting lifestyles and emergence of pathogens.</title>
        <authorList>
            <person name="Haridas S."/>
            <person name="Albert R."/>
            <person name="Binder M."/>
            <person name="Bloem J."/>
            <person name="Labutti K."/>
            <person name="Salamov A."/>
            <person name="Andreopoulos B."/>
            <person name="Baker S."/>
            <person name="Barry K."/>
            <person name="Bills G."/>
            <person name="Bluhm B."/>
            <person name="Cannon C."/>
            <person name="Castanera R."/>
            <person name="Culley D."/>
            <person name="Daum C."/>
            <person name="Ezra D."/>
            <person name="Gonzalez J."/>
            <person name="Henrissat B."/>
            <person name="Kuo A."/>
            <person name="Liang C."/>
            <person name="Lipzen A."/>
            <person name="Lutzoni F."/>
            <person name="Magnuson J."/>
            <person name="Mondo S."/>
            <person name="Nolan M."/>
            <person name="Ohm R."/>
            <person name="Pangilinan J."/>
            <person name="Park H.-J."/>
            <person name="Ramirez L."/>
            <person name="Alfaro M."/>
            <person name="Sun H."/>
            <person name="Tritt A."/>
            <person name="Yoshinaga Y."/>
            <person name="Zwiers L.-H."/>
            <person name="Turgeon B."/>
            <person name="Goodwin S."/>
            <person name="Spatafora J."/>
            <person name="Crous P."/>
            <person name="Grigoriev I."/>
        </authorList>
    </citation>
    <scope>NUCLEOTIDE SEQUENCE</scope>
    <source>
        <strain evidence="2">CBS 133067</strain>
    </source>
</reference>
<evidence type="ECO:0000313" key="3">
    <source>
        <dbReference type="Proteomes" id="UP000799772"/>
    </source>
</evidence>
<name>A0A9P4IJE6_9PEZI</name>
<dbReference type="EMBL" id="ML978124">
    <property type="protein sequence ID" value="KAF2100399.1"/>
    <property type="molecule type" value="Genomic_DNA"/>
</dbReference>
<evidence type="ECO:0000313" key="2">
    <source>
        <dbReference type="EMBL" id="KAF2100399.1"/>
    </source>
</evidence>
<comment type="caution">
    <text evidence="2">The sequence shown here is derived from an EMBL/GenBank/DDBJ whole genome shotgun (WGS) entry which is preliminary data.</text>
</comment>
<feature type="signal peptide" evidence="1">
    <location>
        <begin position="1"/>
        <end position="19"/>
    </location>
</feature>
<sequence length="279" mass="31751">MLVLKALSTAVFCGLAANAQMVNDMPRGYTAGCNIHRPPSEVVSTYSDILEKLKQSLSDCSVDPRALYWNGLEHPTCHTSELDAQWECLCDHDLVKHLHAYEYCYSRIYRRLVRRKYLFLLPPMLVGILAARRSFNSYRSALDSFQGRCYPPPIHGLDFTTFLKTIVSPEDGNSTDLPIFNGVIFAVGWVINETISSAYNDKLPIMNGASEIWADISLLFDFWSRLEVWILNQRSDNSDTLYFPLPNQSISILHELNQIGLDIRKETVFKIPPSKARQV</sequence>
<accession>A0A9P4IJE6</accession>
<organism evidence="2 3">
    <name type="scientific">Rhizodiscina lignyota</name>
    <dbReference type="NCBI Taxonomy" id="1504668"/>
    <lineage>
        <taxon>Eukaryota</taxon>
        <taxon>Fungi</taxon>
        <taxon>Dikarya</taxon>
        <taxon>Ascomycota</taxon>
        <taxon>Pezizomycotina</taxon>
        <taxon>Dothideomycetes</taxon>
        <taxon>Pleosporomycetidae</taxon>
        <taxon>Aulographales</taxon>
        <taxon>Rhizodiscinaceae</taxon>
        <taxon>Rhizodiscina</taxon>
    </lineage>
</organism>
<keyword evidence="3" id="KW-1185">Reference proteome</keyword>
<feature type="chain" id="PRO_5040485068" evidence="1">
    <location>
        <begin position="20"/>
        <end position="279"/>
    </location>
</feature>
<evidence type="ECO:0000256" key="1">
    <source>
        <dbReference type="SAM" id="SignalP"/>
    </source>
</evidence>
<dbReference type="Proteomes" id="UP000799772">
    <property type="component" value="Unassembled WGS sequence"/>
</dbReference>
<protein>
    <submittedName>
        <fullName evidence="2">Uncharacterized protein</fullName>
    </submittedName>
</protein>
<keyword evidence="1" id="KW-0732">Signal</keyword>
<proteinExistence type="predicted"/>
<dbReference type="AlphaFoldDB" id="A0A9P4IJE6"/>
<gene>
    <name evidence="2" type="ORF">NA57DRAFT_74011</name>
</gene>